<protein>
    <recommendedName>
        <fullName evidence="1">HNH endonuclease 5 domain-containing protein</fullName>
    </recommendedName>
</protein>
<evidence type="ECO:0000259" key="1">
    <source>
        <dbReference type="Pfam" id="PF14279"/>
    </source>
</evidence>
<reference evidence="2" key="1">
    <citation type="journal article" date="2014" name="Int. J. Syst. Evol. Microbiol.">
        <title>Complete genome sequence of Corynebacterium casei LMG S-19264T (=DSM 44701T), isolated from a smear-ripened cheese.</title>
        <authorList>
            <consortium name="US DOE Joint Genome Institute (JGI-PGF)"/>
            <person name="Walter F."/>
            <person name="Albersmeier A."/>
            <person name="Kalinowski J."/>
            <person name="Ruckert C."/>
        </authorList>
    </citation>
    <scope>NUCLEOTIDE SEQUENCE</scope>
    <source>
        <strain evidence="2">CGMCC 1.15254</strain>
    </source>
</reference>
<dbReference type="EMBL" id="BMHV01000014">
    <property type="protein sequence ID" value="GGF66936.1"/>
    <property type="molecule type" value="Genomic_DNA"/>
</dbReference>
<keyword evidence="3" id="KW-1185">Reference proteome</keyword>
<dbReference type="AlphaFoldDB" id="A0A917C0U1"/>
<proteinExistence type="predicted"/>
<feature type="domain" description="HNH endonuclease 5" evidence="1">
    <location>
        <begin position="6"/>
        <end position="58"/>
    </location>
</feature>
<accession>A0A917C0U1</accession>
<reference evidence="2" key="2">
    <citation type="submission" date="2020-09" db="EMBL/GenBank/DDBJ databases">
        <authorList>
            <person name="Sun Q."/>
            <person name="Zhou Y."/>
        </authorList>
    </citation>
    <scope>NUCLEOTIDE SEQUENCE</scope>
    <source>
        <strain evidence="2">CGMCC 1.15254</strain>
    </source>
</reference>
<organism evidence="2 3">
    <name type="scientific">Terasakiella brassicae</name>
    <dbReference type="NCBI Taxonomy" id="1634917"/>
    <lineage>
        <taxon>Bacteria</taxon>
        <taxon>Pseudomonadati</taxon>
        <taxon>Pseudomonadota</taxon>
        <taxon>Alphaproteobacteria</taxon>
        <taxon>Rhodospirillales</taxon>
        <taxon>Terasakiellaceae</taxon>
        <taxon>Terasakiella</taxon>
    </lineage>
</organism>
<evidence type="ECO:0000313" key="2">
    <source>
        <dbReference type="EMBL" id="GGF66936.1"/>
    </source>
</evidence>
<dbReference type="RefSeq" id="WP_188664743.1">
    <property type="nucleotide sequence ID" value="NZ_BMHV01000014.1"/>
</dbReference>
<evidence type="ECO:0000313" key="3">
    <source>
        <dbReference type="Proteomes" id="UP000632498"/>
    </source>
</evidence>
<sequence>MANKICCLCGDKITKKNDTNEHIIPNAVGGRLKVRGFICDPCNNSTGHTWDTALAKQMEQMCLLFNIKRERGSVQSLNIPTDNGEHIRFNPDGTMGLTKPQFSEFVEGRDVSVSISANSVKEAKKMLKGVKRKYPKIDTDKFLEEGKITSSYPEGNLRFSHHFGEELAGKSSVKTAMAFAALNGIEAGRCDVALAYLMTADSSKCFGHYYDGDFVLNRPDDAVFHCVNVTGIPSENLLVSYVEYFGFQRMIICLSENYNGPELSYTYAIDPVAGEEIDIQVNVQISVGQLHKCYSFEAAPDGAIQAMNKVIPIARKRHWEDERNRVIERAVEYAFANCGVNEGEILGEEGAKKLADLTMDQLQPFLLRAMGVPVEHIHITERPINPQKPYSDNTAHKKK</sequence>
<comment type="caution">
    <text evidence="2">The sequence shown here is derived from an EMBL/GenBank/DDBJ whole genome shotgun (WGS) entry which is preliminary data.</text>
</comment>
<dbReference type="Proteomes" id="UP000632498">
    <property type="component" value="Unassembled WGS sequence"/>
</dbReference>
<dbReference type="Gene3D" id="1.10.30.50">
    <property type="match status" value="1"/>
</dbReference>
<gene>
    <name evidence="2" type="ORF">GCM10011332_21280</name>
</gene>
<name>A0A917C0U1_9PROT</name>
<dbReference type="InterPro" id="IPR029471">
    <property type="entry name" value="HNH_5"/>
</dbReference>
<dbReference type="Pfam" id="PF14279">
    <property type="entry name" value="HNH_5"/>
    <property type="match status" value="1"/>
</dbReference>